<dbReference type="Pfam" id="PF00646">
    <property type="entry name" value="F-box"/>
    <property type="match status" value="1"/>
</dbReference>
<dbReference type="AlphaFoldDB" id="A0AAD4JFF1"/>
<dbReference type="CDD" id="cd22160">
    <property type="entry name" value="F-box_AtFBL13-like"/>
    <property type="match status" value="1"/>
</dbReference>
<dbReference type="InterPro" id="IPR053781">
    <property type="entry name" value="F-box_AtFBL13-like"/>
</dbReference>
<feature type="domain" description="F-box" evidence="1">
    <location>
        <begin position="3"/>
        <end position="53"/>
    </location>
</feature>
<dbReference type="InterPro" id="IPR032675">
    <property type="entry name" value="LRR_dom_sf"/>
</dbReference>
<dbReference type="PROSITE" id="PS50181">
    <property type="entry name" value="FBOX"/>
    <property type="match status" value="1"/>
</dbReference>
<sequence length="408" mass="46834">MEEDRMSQLPDAILQQIISFINIKQAVQTTILSKRWKNLWFSLSDLDFNFNCLAIHSRVNLKNMQASRDFFHLFAQFVDHFLSHRDHTSTVRKLHLSLMDSDSGLLGIESVTPLLEKCVDYAINHGVQALHLDALCCPPLRFPDAIFASKTLRELKLRQFDNSIYIPKGFSLPHLKTLYLENFDFMNDDGHEFCSSFSKEPFSGFPELEKLTLHRCRISGLVILGPKLRNLEMIDNEFYWSDSEAMEAISAPELTSFRCQGHFPLECSKLNFPLLEEACLNLSIRYHIIKDKGITLKCIRFLQQLGNAKNVTLSLDTIKALEADLRVIEQSSSPFPNMKYLKLRRGEGRREFPTVLQRVMNYLTEGSSCGDSLMVEFPEGVSVVESDLEDLSDEDSDELHAQLEHLFE</sequence>
<dbReference type="PANTHER" id="PTHR31900:SF32">
    <property type="entry name" value="F-BOX_RNI_FBD-LIKE DOMAIN PROTEIN"/>
    <property type="match status" value="1"/>
</dbReference>
<dbReference type="Gene3D" id="3.80.10.10">
    <property type="entry name" value="Ribonuclease Inhibitor"/>
    <property type="match status" value="1"/>
</dbReference>
<dbReference type="Pfam" id="PF24758">
    <property type="entry name" value="LRR_At5g56370"/>
    <property type="match status" value="1"/>
</dbReference>
<reference evidence="2 3" key="1">
    <citation type="journal article" date="2021" name="Nat. Commun.">
        <title>Incipient diploidization of the medicinal plant Perilla within 10,000 years.</title>
        <authorList>
            <person name="Zhang Y."/>
            <person name="Shen Q."/>
            <person name="Leng L."/>
            <person name="Zhang D."/>
            <person name="Chen S."/>
            <person name="Shi Y."/>
            <person name="Ning Z."/>
            <person name="Chen S."/>
        </authorList>
    </citation>
    <scope>NUCLEOTIDE SEQUENCE [LARGE SCALE GENOMIC DNA]</scope>
    <source>
        <strain evidence="3">cv. PC099</strain>
    </source>
</reference>
<accession>A0AAD4JFF1</accession>
<dbReference type="PANTHER" id="PTHR31900">
    <property type="entry name" value="F-BOX/RNI SUPERFAMILY PROTEIN-RELATED"/>
    <property type="match status" value="1"/>
</dbReference>
<dbReference type="InterPro" id="IPR050232">
    <property type="entry name" value="FBL13/AtMIF1-like"/>
</dbReference>
<proteinExistence type="predicted"/>
<evidence type="ECO:0000313" key="3">
    <source>
        <dbReference type="Proteomes" id="UP001190926"/>
    </source>
</evidence>
<comment type="caution">
    <text evidence="2">The sequence shown here is derived from an EMBL/GenBank/DDBJ whole genome shotgun (WGS) entry which is preliminary data.</text>
</comment>
<gene>
    <name evidence="2" type="ORF">C2S53_006075</name>
</gene>
<dbReference type="InterPro" id="IPR036047">
    <property type="entry name" value="F-box-like_dom_sf"/>
</dbReference>
<keyword evidence="3" id="KW-1185">Reference proteome</keyword>
<name>A0AAD4JFF1_PERFH</name>
<organism evidence="2 3">
    <name type="scientific">Perilla frutescens var. hirtella</name>
    <name type="common">Perilla citriodora</name>
    <name type="synonym">Perilla setoyensis</name>
    <dbReference type="NCBI Taxonomy" id="608512"/>
    <lineage>
        <taxon>Eukaryota</taxon>
        <taxon>Viridiplantae</taxon>
        <taxon>Streptophyta</taxon>
        <taxon>Embryophyta</taxon>
        <taxon>Tracheophyta</taxon>
        <taxon>Spermatophyta</taxon>
        <taxon>Magnoliopsida</taxon>
        <taxon>eudicotyledons</taxon>
        <taxon>Gunneridae</taxon>
        <taxon>Pentapetalae</taxon>
        <taxon>asterids</taxon>
        <taxon>lamiids</taxon>
        <taxon>Lamiales</taxon>
        <taxon>Lamiaceae</taxon>
        <taxon>Nepetoideae</taxon>
        <taxon>Elsholtzieae</taxon>
        <taxon>Perilla</taxon>
    </lineage>
</organism>
<dbReference type="Proteomes" id="UP001190926">
    <property type="component" value="Unassembled WGS sequence"/>
</dbReference>
<dbReference type="InterPro" id="IPR055411">
    <property type="entry name" value="LRR_FXL15/At3g58940/PEG3-like"/>
</dbReference>
<evidence type="ECO:0000259" key="1">
    <source>
        <dbReference type="PROSITE" id="PS50181"/>
    </source>
</evidence>
<dbReference type="SUPFAM" id="SSF52047">
    <property type="entry name" value="RNI-like"/>
    <property type="match status" value="1"/>
</dbReference>
<dbReference type="SUPFAM" id="SSF81383">
    <property type="entry name" value="F-box domain"/>
    <property type="match status" value="1"/>
</dbReference>
<dbReference type="InterPro" id="IPR001810">
    <property type="entry name" value="F-box_dom"/>
</dbReference>
<dbReference type="EMBL" id="SDAM02000063">
    <property type="protein sequence ID" value="KAH6832828.1"/>
    <property type="molecule type" value="Genomic_DNA"/>
</dbReference>
<evidence type="ECO:0000313" key="2">
    <source>
        <dbReference type="EMBL" id="KAH6832828.1"/>
    </source>
</evidence>
<protein>
    <recommendedName>
        <fullName evidence="1">F-box domain-containing protein</fullName>
    </recommendedName>
</protein>